<feature type="compositionally biased region" description="Polar residues" evidence="4">
    <location>
        <begin position="14"/>
        <end position="23"/>
    </location>
</feature>
<comment type="caution">
    <text evidence="3">Lacks conserved residue(s) required for the propagation of feature annotation.</text>
</comment>
<keyword evidence="2" id="KW-0804">Transcription</keyword>
<dbReference type="InterPro" id="IPR005202">
    <property type="entry name" value="TF_GRAS"/>
</dbReference>
<name>A0A811RNU9_9POAL</name>
<evidence type="ECO:0000256" key="1">
    <source>
        <dbReference type="ARBA" id="ARBA00023015"/>
    </source>
</evidence>
<feature type="short sequence motif" description="VHIID" evidence="3">
    <location>
        <begin position="151"/>
        <end position="155"/>
    </location>
</feature>
<dbReference type="PANTHER" id="PTHR31636">
    <property type="entry name" value="OSJNBA0084A10.13 PROTEIN-RELATED"/>
    <property type="match status" value="1"/>
</dbReference>
<evidence type="ECO:0000256" key="3">
    <source>
        <dbReference type="PROSITE-ProRule" id="PRU01191"/>
    </source>
</evidence>
<feature type="region of interest" description="SAW" evidence="3">
    <location>
        <begin position="328"/>
        <end position="404"/>
    </location>
</feature>
<dbReference type="PROSITE" id="PS50985">
    <property type="entry name" value="GRAS"/>
    <property type="match status" value="1"/>
</dbReference>
<accession>A0A811RNU9</accession>
<keyword evidence="1" id="KW-0805">Transcription regulation</keyword>
<organism evidence="5 6">
    <name type="scientific">Miscanthus lutarioriparius</name>
    <dbReference type="NCBI Taxonomy" id="422564"/>
    <lineage>
        <taxon>Eukaryota</taxon>
        <taxon>Viridiplantae</taxon>
        <taxon>Streptophyta</taxon>
        <taxon>Embryophyta</taxon>
        <taxon>Tracheophyta</taxon>
        <taxon>Spermatophyta</taxon>
        <taxon>Magnoliopsida</taxon>
        <taxon>Liliopsida</taxon>
        <taxon>Poales</taxon>
        <taxon>Poaceae</taxon>
        <taxon>PACMAD clade</taxon>
        <taxon>Panicoideae</taxon>
        <taxon>Andropogonodae</taxon>
        <taxon>Andropogoneae</taxon>
        <taxon>Saccharinae</taxon>
        <taxon>Miscanthus</taxon>
    </lineage>
</organism>
<dbReference type="AlphaFoldDB" id="A0A811RNU9"/>
<feature type="region of interest" description="Leucine repeat II (LRII)" evidence="3">
    <location>
        <begin position="195"/>
        <end position="227"/>
    </location>
</feature>
<evidence type="ECO:0000256" key="4">
    <source>
        <dbReference type="SAM" id="MobiDB-lite"/>
    </source>
</evidence>
<keyword evidence="6" id="KW-1185">Reference proteome</keyword>
<evidence type="ECO:0000256" key="2">
    <source>
        <dbReference type="ARBA" id="ARBA00023163"/>
    </source>
</evidence>
<gene>
    <name evidence="5" type="ORF">NCGR_LOCUS55499</name>
</gene>
<proteinExistence type="inferred from homology"/>
<dbReference type="Pfam" id="PF03514">
    <property type="entry name" value="GRAS"/>
    <property type="match status" value="1"/>
</dbReference>
<evidence type="ECO:0000313" key="6">
    <source>
        <dbReference type="Proteomes" id="UP000604825"/>
    </source>
</evidence>
<dbReference type="EMBL" id="CAJGYO010000016">
    <property type="protein sequence ID" value="CAD6272224.1"/>
    <property type="molecule type" value="Genomic_DNA"/>
</dbReference>
<comment type="similarity">
    <text evidence="3">Belongs to the GRAS family.</text>
</comment>
<reference evidence="5" key="1">
    <citation type="submission" date="2020-10" db="EMBL/GenBank/DDBJ databases">
        <authorList>
            <person name="Han B."/>
            <person name="Lu T."/>
            <person name="Zhao Q."/>
            <person name="Huang X."/>
            <person name="Zhao Y."/>
        </authorList>
    </citation>
    <scope>NUCLEOTIDE SEQUENCE</scope>
</reference>
<dbReference type="OrthoDB" id="1936481at2759"/>
<comment type="caution">
    <text evidence="5">The sequence shown here is derived from an EMBL/GenBank/DDBJ whole genome shotgun (WGS) entry which is preliminary data.</text>
</comment>
<feature type="region of interest" description="Disordered" evidence="4">
    <location>
        <begin position="1"/>
        <end position="26"/>
    </location>
</feature>
<evidence type="ECO:0000313" key="5">
    <source>
        <dbReference type="EMBL" id="CAD6272224.1"/>
    </source>
</evidence>
<sequence>MAWGWSHGRLERQGTGQRSSTGASAPGVRRLRLQGGPAIGAAPLAPPPPRGLLAGRLNAARRLLLCRRPRRPPHPLLQPVLLLLRLGRWPRHAARGARRGAGAGVAPYTFPPSPDTLKIYQILYQACPYIKFAHFTANQAIFEAFHGEDRVHVVDLDILQGYQWPAFLQALAARPGGPPTLRLTGVGHPSAAVRETGRHLASLAASLRVPFEFHAAVADRLERLRPGALQRRVGEALAVNAVNRLHRVPGVHLGPLLSMIRDQAPKIMTLVEQEAGHNGPYFLGRFLEALHYYSAIFDSLDATFPADSAARMKVEQCLLAPEIRNVVACEGAERVARHERLDRWRRLMEGRGFEPVPLSPAAVGQSQVLLGLYGAGDGYRLTEDKGCLLLGWQDRAIIAASAWRC</sequence>
<dbReference type="Proteomes" id="UP000604825">
    <property type="component" value="Unassembled WGS sequence"/>
</dbReference>
<feature type="region of interest" description="VHIID" evidence="3">
    <location>
        <begin position="120"/>
        <end position="185"/>
    </location>
</feature>
<protein>
    <submittedName>
        <fullName evidence="5">Uncharacterized protein</fullName>
    </submittedName>
</protein>